<comment type="similarity">
    <text evidence="1">Belongs to the universal stress protein A family.</text>
</comment>
<accession>A0ABX1MZI6</accession>
<protein>
    <submittedName>
        <fullName evidence="3">Universal stress protein</fullName>
    </submittedName>
</protein>
<dbReference type="InterPro" id="IPR006016">
    <property type="entry name" value="UspA"/>
</dbReference>
<dbReference type="Gene3D" id="3.40.50.620">
    <property type="entry name" value="HUPs"/>
    <property type="match status" value="1"/>
</dbReference>
<dbReference type="PRINTS" id="PR01438">
    <property type="entry name" value="UNVRSLSTRESS"/>
</dbReference>
<proteinExistence type="inferred from homology"/>
<organism evidence="3 4">
    <name type="scientific">Aromatoleum buckelii</name>
    <dbReference type="NCBI Taxonomy" id="200254"/>
    <lineage>
        <taxon>Bacteria</taxon>
        <taxon>Pseudomonadati</taxon>
        <taxon>Pseudomonadota</taxon>
        <taxon>Betaproteobacteria</taxon>
        <taxon>Rhodocyclales</taxon>
        <taxon>Rhodocyclaceae</taxon>
        <taxon>Aromatoleum</taxon>
    </lineage>
</organism>
<dbReference type="SUPFAM" id="SSF52402">
    <property type="entry name" value="Adenine nucleotide alpha hydrolases-like"/>
    <property type="match status" value="1"/>
</dbReference>
<dbReference type="EMBL" id="WTVH01000001">
    <property type="protein sequence ID" value="NMF91963.1"/>
    <property type="molecule type" value="Genomic_DNA"/>
</dbReference>
<gene>
    <name evidence="3" type="ORF">GO608_01270</name>
</gene>
<dbReference type="PANTHER" id="PTHR46268:SF15">
    <property type="entry name" value="UNIVERSAL STRESS PROTEIN HP_0031"/>
    <property type="match status" value="1"/>
</dbReference>
<dbReference type="InterPro" id="IPR006015">
    <property type="entry name" value="Universal_stress_UspA"/>
</dbReference>
<dbReference type="CDD" id="cd00293">
    <property type="entry name" value="USP-like"/>
    <property type="match status" value="1"/>
</dbReference>
<comment type="caution">
    <text evidence="3">The sequence shown here is derived from an EMBL/GenBank/DDBJ whole genome shotgun (WGS) entry which is preliminary data.</text>
</comment>
<evidence type="ECO:0000256" key="1">
    <source>
        <dbReference type="ARBA" id="ARBA00008791"/>
    </source>
</evidence>
<dbReference type="PANTHER" id="PTHR46268">
    <property type="entry name" value="STRESS RESPONSE PROTEIN NHAX"/>
    <property type="match status" value="1"/>
</dbReference>
<reference evidence="3" key="1">
    <citation type="submission" date="2019-12" db="EMBL/GenBank/DDBJ databases">
        <title>Comparative genomics gives insights into the taxonomy of the Azoarcus-Aromatoleum group and reveals separate origins of nif in the plant-associated Azoarcus and non-plant-associated Aromatoleum sub-groups.</title>
        <authorList>
            <person name="Lafos M."/>
            <person name="Maluk M."/>
            <person name="Batista M."/>
            <person name="Junghare M."/>
            <person name="Carmona M."/>
            <person name="Faoro H."/>
            <person name="Cruz L.M."/>
            <person name="Battistoni F."/>
            <person name="De Souza E."/>
            <person name="Pedrosa F."/>
            <person name="Chen W.-M."/>
            <person name="Poole P.S."/>
            <person name="Dixon R.A."/>
            <person name="James E.K."/>
        </authorList>
    </citation>
    <scope>NUCLEOTIDE SEQUENCE</scope>
    <source>
        <strain evidence="3">U120</strain>
    </source>
</reference>
<dbReference type="Pfam" id="PF00582">
    <property type="entry name" value="Usp"/>
    <property type="match status" value="1"/>
</dbReference>
<feature type="domain" description="UspA" evidence="2">
    <location>
        <begin position="5"/>
        <end position="143"/>
    </location>
</feature>
<dbReference type="InterPro" id="IPR014729">
    <property type="entry name" value="Rossmann-like_a/b/a_fold"/>
</dbReference>
<dbReference type="Proteomes" id="UP000601990">
    <property type="component" value="Unassembled WGS sequence"/>
</dbReference>
<sequence length="148" mass="16046">MATMKVLVPVDGSDNANRAVAHVLALYRSDAQLDIHLLNVQIPIDSGHARLFVSPEELEDYHRDEGLAALAPARHILDEAHVPYTHHVAVGHVADTITRYAKEHGFDKIVMGSHGRTALLQMVLGSVAQEVLKRSAIPVTLVKPAAEG</sequence>
<evidence type="ECO:0000313" key="4">
    <source>
        <dbReference type="Proteomes" id="UP000601990"/>
    </source>
</evidence>
<evidence type="ECO:0000313" key="3">
    <source>
        <dbReference type="EMBL" id="NMF91963.1"/>
    </source>
</evidence>
<name>A0ABX1MZI6_9RHOO</name>
<dbReference type="RefSeq" id="WP_169197285.1">
    <property type="nucleotide sequence ID" value="NZ_WTVH02000008.1"/>
</dbReference>
<evidence type="ECO:0000259" key="2">
    <source>
        <dbReference type="Pfam" id="PF00582"/>
    </source>
</evidence>
<keyword evidence="4" id="KW-1185">Reference proteome</keyword>